<keyword evidence="1" id="KW-0732">Signal</keyword>
<feature type="signal peptide" evidence="1">
    <location>
        <begin position="1"/>
        <end position="33"/>
    </location>
</feature>
<gene>
    <name evidence="2" type="ORF">KV396_09000</name>
</gene>
<protein>
    <submittedName>
        <fullName evidence="2">Uncharacterized protein</fullName>
    </submittedName>
</protein>
<evidence type="ECO:0000313" key="3">
    <source>
        <dbReference type="Proteomes" id="UP000831963"/>
    </source>
</evidence>
<name>A0ABY4IPN5_9MICO</name>
<keyword evidence="3" id="KW-1185">Reference proteome</keyword>
<organism evidence="2 3">
    <name type="scientific">Microbacterium galbinum</name>
    <dbReference type="NCBI Taxonomy" id="2851646"/>
    <lineage>
        <taxon>Bacteria</taxon>
        <taxon>Bacillati</taxon>
        <taxon>Actinomycetota</taxon>
        <taxon>Actinomycetes</taxon>
        <taxon>Micrococcales</taxon>
        <taxon>Microbacteriaceae</taxon>
        <taxon>Microbacterium</taxon>
    </lineage>
</organism>
<dbReference type="InterPro" id="IPR043857">
    <property type="entry name" value="DUF5819"/>
</dbReference>
<evidence type="ECO:0000313" key="2">
    <source>
        <dbReference type="EMBL" id="UPL14604.1"/>
    </source>
</evidence>
<dbReference type="RefSeq" id="WP_247633005.1">
    <property type="nucleotide sequence ID" value="NZ_CP078077.1"/>
</dbReference>
<reference evidence="2 3" key="1">
    <citation type="submission" date="2021-06" db="EMBL/GenBank/DDBJ databases">
        <title>Genome-based taxonomic framework of Microbacterium strains isolated from marine environment, the description of four new species and reclassification of four preexisting species.</title>
        <authorList>
            <person name="Lee S.D."/>
            <person name="Kim S.-M."/>
            <person name="Byeon Y.-S."/>
            <person name="Yang H.L."/>
            <person name="Kim I.S."/>
        </authorList>
    </citation>
    <scope>NUCLEOTIDE SEQUENCE [LARGE SCALE GENOMIC DNA]</scope>
    <source>
        <strain evidence="2 3">SSW1-36</strain>
    </source>
</reference>
<sequence>MTHTSTRAQPIPKAAKVASAAALLLAAVHIALTAVFNVPSTEVKYEALPGRAADAWIRPYFVQDYRIFAPDPASADRNLWVRAWVETPDGERVETKWVDVTAIELAEPYRRVLRKQLTVIGAEQLMTSFGKLTEAQKAVVEENFHTSPDLAELNEALLAADDANAGDVRSFIRATNYTTSYATQAARALWGDDGEILAVQTRSVYSPVIRWDDRNDPDAVRPDSSYTQLGWRPVLDWSQQSEDAFARTFLHWAEAAGVTGSLTGDEEDAG</sequence>
<dbReference type="EMBL" id="CP078077">
    <property type="protein sequence ID" value="UPL14604.1"/>
    <property type="molecule type" value="Genomic_DNA"/>
</dbReference>
<dbReference type="Pfam" id="PF19136">
    <property type="entry name" value="DUF5819"/>
    <property type="match status" value="1"/>
</dbReference>
<evidence type="ECO:0000256" key="1">
    <source>
        <dbReference type="SAM" id="SignalP"/>
    </source>
</evidence>
<proteinExistence type="predicted"/>
<feature type="chain" id="PRO_5046132329" evidence="1">
    <location>
        <begin position="34"/>
        <end position="270"/>
    </location>
</feature>
<accession>A0ABY4IPN5</accession>
<dbReference type="Proteomes" id="UP000831963">
    <property type="component" value="Chromosome"/>
</dbReference>